<dbReference type="AlphaFoldDB" id="A0A1Q3D4V5"/>
<evidence type="ECO:0000313" key="2">
    <source>
        <dbReference type="Proteomes" id="UP000187406"/>
    </source>
</evidence>
<comment type="caution">
    <text evidence="1">The sequence shown here is derived from an EMBL/GenBank/DDBJ whole genome shotgun (WGS) entry which is preliminary data.</text>
</comment>
<feature type="non-terminal residue" evidence="1">
    <location>
        <position position="1"/>
    </location>
</feature>
<reference evidence="2" key="1">
    <citation type="submission" date="2016-04" db="EMBL/GenBank/DDBJ databases">
        <title>Cephalotus genome sequencing.</title>
        <authorList>
            <person name="Fukushima K."/>
            <person name="Hasebe M."/>
            <person name="Fang X."/>
        </authorList>
    </citation>
    <scope>NUCLEOTIDE SEQUENCE [LARGE SCALE GENOMIC DNA]</scope>
    <source>
        <strain evidence="2">cv. St1</strain>
    </source>
</reference>
<keyword evidence="2" id="KW-1185">Reference proteome</keyword>
<dbReference type="OrthoDB" id="1937545at2759"/>
<dbReference type="InParanoid" id="A0A1Q3D4V5"/>
<name>A0A1Q3D4V5_CEPFO</name>
<dbReference type="EMBL" id="BDDD01004352">
    <property type="protein sequence ID" value="GAV87510.1"/>
    <property type="molecule type" value="Genomic_DNA"/>
</dbReference>
<gene>
    <name evidence="1" type="ORF">CFOL_v3_30936</name>
</gene>
<dbReference type="PANTHER" id="PTHR37610:SF40">
    <property type="entry name" value="OS01G0909600 PROTEIN"/>
    <property type="match status" value="1"/>
</dbReference>
<organism evidence="1 2">
    <name type="scientific">Cephalotus follicularis</name>
    <name type="common">Albany pitcher plant</name>
    <dbReference type="NCBI Taxonomy" id="3775"/>
    <lineage>
        <taxon>Eukaryota</taxon>
        <taxon>Viridiplantae</taxon>
        <taxon>Streptophyta</taxon>
        <taxon>Embryophyta</taxon>
        <taxon>Tracheophyta</taxon>
        <taxon>Spermatophyta</taxon>
        <taxon>Magnoliopsida</taxon>
        <taxon>eudicotyledons</taxon>
        <taxon>Gunneridae</taxon>
        <taxon>Pentapetalae</taxon>
        <taxon>rosids</taxon>
        <taxon>fabids</taxon>
        <taxon>Oxalidales</taxon>
        <taxon>Cephalotaceae</taxon>
        <taxon>Cephalotus</taxon>
    </lineage>
</organism>
<accession>A0A1Q3D4V5</accession>
<dbReference type="Proteomes" id="UP000187406">
    <property type="component" value="Unassembled WGS sequence"/>
</dbReference>
<evidence type="ECO:0000313" key="1">
    <source>
        <dbReference type="EMBL" id="GAV87510.1"/>
    </source>
</evidence>
<proteinExistence type="predicted"/>
<sequence>SKSAYINGKIKAPNPQDPKFEEWEDNDNQVMSWLFNSMEPQVYEIFAYSETSKALWDFQRDMYGHVENASRVFELQQEISKIEQTANHLGNLKRKWDELKQYRPIADTVEMYTQREEQDCIFQLLASLRLEYEDLSMDMVVCGQWA</sequence>
<protein>
    <submittedName>
        <fullName evidence="1">UBN2_3 domain-containing protein</fullName>
    </submittedName>
</protein>
<dbReference type="PANTHER" id="PTHR37610">
    <property type="entry name" value="CCHC-TYPE DOMAIN-CONTAINING PROTEIN"/>
    <property type="match status" value="1"/>
</dbReference>
<dbReference type="Pfam" id="PF14223">
    <property type="entry name" value="Retrotran_gag_2"/>
    <property type="match status" value="1"/>
</dbReference>